<dbReference type="Proteomes" id="UP000002051">
    <property type="component" value="Chromosome 2"/>
</dbReference>
<proteinExistence type="predicted"/>
<dbReference type="PANTHER" id="PTHR47868:SF2">
    <property type="entry name" value="OS05G0457700 PROTEIN"/>
    <property type="match status" value="1"/>
</dbReference>
<gene>
    <name evidence="1" type="ordered locus">MTR_2g093870</name>
</gene>
<keyword evidence="3" id="KW-1185">Reference proteome</keyword>
<dbReference type="GO" id="GO:0005739">
    <property type="term" value="C:mitochondrion"/>
    <property type="evidence" value="ECO:0000318"/>
    <property type="project" value="GO_Central"/>
</dbReference>
<evidence type="ECO:0000313" key="3">
    <source>
        <dbReference type="Proteomes" id="UP000002051"/>
    </source>
</evidence>
<reference evidence="2" key="3">
    <citation type="submission" date="2015-04" db="UniProtKB">
        <authorList>
            <consortium name="EnsemblPlants"/>
        </authorList>
    </citation>
    <scope>IDENTIFICATION</scope>
    <source>
        <strain evidence="2">cv. Jemalong A17</strain>
    </source>
</reference>
<dbReference type="EMBL" id="CM001218">
    <property type="protein sequence ID" value="AES67455.1"/>
    <property type="molecule type" value="Genomic_DNA"/>
</dbReference>
<evidence type="ECO:0000313" key="1">
    <source>
        <dbReference type="EMBL" id="AES67455.1"/>
    </source>
</evidence>
<dbReference type="EnsemblPlants" id="AES67455">
    <property type="protein sequence ID" value="AES67455"/>
    <property type="gene ID" value="MTR_2g093870"/>
</dbReference>
<dbReference type="PaxDb" id="3880-AES67455"/>
<sequence>MQLLQQRIQDACLIDIQVVHVEGVMVFVTTYGNNGGRKVINDAIDFFRAFFTDFKAWHLMTSNREMIIWFRLFGIPLHASVVASAVADKCIELVENKKTDDFEALNALARVIKGLVELVKGDIKSGTELFFDKSLRTKLCTAPLSYVEFQQTRKNYSMVKSDEYLICKASTPKYALGLKIREPLGQKHIFLYIGKSNSAPEPICLAPEFIKTCPESHKSALKLCQSGPEFLRNERASW</sequence>
<name>G7IKS8_MEDTR</name>
<dbReference type="PANTHER" id="PTHR47868">
    <property type="entry name" value="OS05G0457700 PROTEIN"/>
    <property type="match status" value="1"/>
</dbReference>
<dbReference type="HOGENOM" id="CLU_1167371_0_0_1"/>
<accession>G7IKS8</accession>
<evidence type="ECO:0000313" key="2">
    <source>
        <dbReference type="EnsemblPlants" id="AES67455"/>
    </source>
</evidence>
<protein>
    <submittedName>
        <fullName evidence="1 2">Uncharacterized protein</fullName>
    </submittedName>
</protein>
<reference evidence="1 3" key="2">
    <citation type="journal article" date="2014" name="BMC Genomics">
        <title>An improved genome release (version Mt4.0) for the model legume Medicago truncatula.</title>
        <authorList>
            <person name="Tang H."/>
            <person name="Krishnakumar V."/>
            <person name="Bidwell S."/>
            <person name="Rosen B."/>
            <person name="Chan A."/>
            <person name="Zhou S."/>
            <person name="Gentzbittel L."/>
            <person name="Childs K.L."/>
            <person name="Yandell M."/>
            <person name="Gundlach H."/>
            <person name="Mayer K.F."/>
            <person name="Schwartz D.C."/>
            <person name="Town C.D."/>
        </authorList>
    </citation>
    <scope>GENOME REANNOTATION</scope>
    <source>
        <strain evidence="2 3">cv. Jemalong A17</strain>
    </source>
</reference>
<dbReference type="AlphaFoldDB" id="G7IKS8"/>
<organism evidence="1 3">
    <name type="scientific">Medicago truncatula</name>
    <name type="common">Barrel medic</name>
    <name type="synonym">Medicago tribuloides</name>
    <dbReference type="NCBI Taxonomy" id="3880"/>
    <lineage>
        <taxon>Eukaryota</taxon>
        <taxon>Viridiplantae</taxon>
        <taxon>Streptophyta</taxon>
        <taxon>Embryophyta</taxon>
        <taxon>Tracheophyta</taxon>
        <taxon>Spermatophyta</taxon>
        <taxon>Magnoliopsida</taxon>
        <taxon>eudicotyledons</taxon>
        <taxon>Gunneridae</taxon>
        <taxon>Pentapetalae</taxon>
        <taxon>rosids</taxon>
        <taxon>fabids</taxon>
        <taxon>Fabales</taxon>
        <taxon>Fabaceae</taxon>
        <taxon>Papilionoideae</taxon>
        <taxon>50 kb inversion clade</taxon>
        <taxon>NPAAA clade</taxon>
        <taxon>Hologalegina</taxon>
        <taxon>IRL clade</taxon>
        <taxon>Trifolieae</taxon>
        <taxon>Medicago</taxon>
    </lineage>
</organism>
<reference evidence="1 3" key="1">
    <citation type="journal article" date="2011" name="Nature">
        <title>The Medicago genome provides insight into the evolution of rhizobial symbioses.</title>
        <authorList>
            <person name="Young N.D."/>
            <person name="Debelle F."/>
            <person name="Oldroyd G.E."/>
            <person name="Geurts R."/>
            <person name="Cannon S.B."/>
            <person name="Udvardi M.K."/>
            <person name="Benedito V.A."/>
            <person name="Mayer K.F."/>
            <person name="Gouzy J."/>
            <person name="Schoof H."/>
            <person name="Van de Peer Y."/>
            <person name="Proost S."/>
            <person name="Cook D.R."/>
            <person name="Meyers B.C."/>
            <person name="Spannagl M."/>
            <person name="Cheung F."/>
            <person name="De Mita S."/>
            <person name="Krishnakumar V."/>
            <person name="Gundlach H."/>
            <person name="Zhou S."/>
            <person name="Mudge J."/>
            <person name="Bharti A.K."/>
            <person name="Murray J.D."/>
            <person name="Naoumkina M.A."/>
            <person name="Rosen B."/>
            <person name="Silverstein K.A."/>
            <person name="Tang H."/>
            <person name="Rombauts S."/>
            <person name="Zhao P.X."/>
            <person name="Zhou P."/>
            <person name="Barbe V."/>
            <person name="Bardou P."/>
            <person name="Bechner M."/>
            <person name="Bellec A."/>
            <person name="Berger A."/>
            <person name="Berges H."/>
            <person name="Bidwell S."/>
            <person name="Bisseling T."/>
            <person name="Choisne N."/>
            <person name="Couloux A."/>
            <person name="Denny R."/>
            <person name="Deshpande S."/>
            <person name="Dai X."/>
            <person name="Doyle J.J."/>
            <person name="Dudez A.M."/>
            <person name="Farmer A.D."/>
            <person name="Fouteau S."/>
            <person name="Franken C."/>
            <person name="Gibelin C."/>
            <person name="Gish J."/>
            <person name="Goldstein S."/>
            <person name="Gonzalez A.J."/>
            <person name="Green P.J."/>
            <person name="Hallab A."/>
            <person name="Hartog M."/>
            <person name="Hua A."/>
            <person name="Humphray S.J."/>
            <person name="Jeong D.H."/>
            <person name="Jing Y."/>
            <person name="Jocker A."/>
            <person name="Kenton S.M."/>
            <person name="Kim D.J."/>
            <person name="Klee K."/>
            <person name="Lai H."/>
            <person name="Lang C."/>
            <person name="Lin S."/>
            <person name="Macmil S.L."/>
            <person name="Magdelenat G."/>
            <person name="Matthews L."/>
            <person name="McCorrison J."/>
            <person name="Monaghan E.L."/>
            <person name="Mun J.H."/>
            <person name="Najar F.Z."/>
            <person name="Nicholson C."/>
            <person name="Noirot C."/>
            <person name="O'Bleness M."/>
            <person name="Paule C.R."/>
            <person name="Poulain J."/>
            <person name="Prion F."/>
            <person name="Qin B."/>
            <person name="Qu C."/>
            <person name="Retzel E.F."/>
            <person name="Riddle C."/>
            <person name="Sallet E."/>
            <person name="Samain S."/>
            <person name="Samson N."/>
            <person name="Sanders I."/>
            <person name="Saurat O."/>
            <person name="Scarpelli C."/>
            <person name="Schiex T."/>
            <person name="Segurens B."/>
            <person name="Severin A.J."/>
            <person name="Sherrier D.J."/>
            <person name="Shi R."/>
            <person name="Sims S."/>
            <person name="Singer S.R."/>
            <person name="Sinharoy S."/>
            <person name="Sterck L."/>
            <person name="Viollet A."/>
            <person name="Wang B.B."/>
            <person name="Wang K."/>
            <person name="Wang M."/>
            <person name="Wang X."/>
            <person name="Warfsmann J."/>
            <person name="Weissenbach J."/>
            <person name="White D.D."/>
            <person name="White J.D."/>
            <person name="Wiley G.B."/>
            <person name="Wincker P."/>
            <person name="Xing Y."/>
            <person name="Yang L."/>
            <person name="Yao Z."/>
            <person name="Ying F."/>
            <person name="Zhai J."/>
            <person name="Zhou L."/>
            <person name="Zuber A."/>
            <person name="Denarie J."/>
            <person name="Dixon R.A."/>
            <person name="May G.D."/>
            <person name="Schwartz D.C."/>
            <person name="Rogers J."/>
            <person name="Quetier F."/>
            <person name="Town C.D."/>
            <person name="Roe B.A."/>
        </authorList>
    </citation>
    <scope>NUCLEOTIDE SEQUENCE [LARGE SCALE GENOMIC DNA]</scope>
    <source>
        <strain evidence="1">A17</strain>
        <strain evidence="2 3">cv. Jemalong A17</strain>
    </source>
</reference>